<reference evidence="2 4" key="1">
    <citation type="journal article" date="2020" name="Stud. Mycol.">
        <title>101 Dothideomycetes genomes: a test case for predicting lifestyles and emergence of pathogens.</title>
        <authorList>
            <person name="Haridas S."/>
            <person name="Albert R."/>
            <person name="Binder M."/>
            <person name="Bloem J."/>
            <person name="Labutti K."/>
            <person name="Salamov A."/>
            <person name="Andreopoulos B."/>
            <person name="Baker S."/>
            <person name="Barry K."/>
            <person name="Bills G."/>
            <person name="Bluhm B."/>
            <person name="Cannon C."/>
            <person name="Castanera R."/>
            <person name="Culley D."/>
            <person name="Daum C."/>
            <person name="Ezra D."/>
            <person name="Gonzalez J."/>
            <person name="Henrissat B."/>
            <person name="Kuo A."/>
            <person name="Liang C."/>
            <person name="Lipzen A."/>
            <person name="Lutzoni F."/>
            <person name="Magnuson J."/>
            <person name="Mondo S."/>
            <person name="Nolan M."/>
            <person name="Ohm R."/>
            <person name="Pangilinan J."/>
            <person name="Park H.-J."/>
            <person name="Ramirez L."/>
            <person name="Alfaro M."/>
            <person name="Sun H."/>
            <person name="Tritt A."/>
            <person name="Yoshinaga Y."/>
            <person name="Zwiers L.-H."/>
            <person name="Turgeon B."/>
            <person name="Goodwin S."/>
            <person name="Spatafora J."/>
            <person name="Crous P."/>
            <person name="Grigoriev I."/>
        </authorList>
    </citation>
    <scope>NUCLEOTIDE SEQUENCE</scope>
    <source>
        <strain evidence="2 4">CBS 304.34</strain>
    </source>
</reference>
<dbReference type="RefSeq" id="XP_033575562.1">
    <property type="nucleotide sequence ID" value="XM_033720317.1"/>
</dbReference>
<feature type="compositionally biased region" description="Polar residues" evidence="1">
    <location>
        <begin position="1"/>
        <end position="12"/>
    </location>
</feature>
<dbReference type="OrthoDB" id="10400268at2759"/>
<accession>A0A6A6YJ67</accession>
<evidence type="ECO:0000313" key="3">
    <source>
        <dbReference type="Proteomes" id="UP000504636"/>
    </source>
</evidence>
<dbReference type="GeneID" id="54461210"/>
<keyword evidence="3" id="KW-1185">Reference proteome</keyword>
<reference evidence="4" key="2">
    <citation type="submission" date="2020-04" db="EMBL/GenBank/DDBJ databases">
        <authorList>
            <consortium name="NCBI Genome Project"/>
        </authorList>
    </citation>
    <scope>NUCLEOTIDE SEQUENCE</scope>
    <source>
        <strain evidence="4">CBS 304.34</strain>
    </source>
</reference>
<dbReference type="Proteomes" id="UP000504636">
    <property type="component" value="Unplaced"/>
</dbReference>
<feature type="region of interest" description="Disordered" evidence="1">
    <location>
        <begin position="1"/>
        <end position="35"/>
    </location>
</feature>
<evidence type="ECO:0000313" key="4">
    <source>
        <dbReference type="RefSeq" id="XP_033575562.1"/>
    </source>
</evidence>
<sequence length="170" mass="20285">MTSSKSIDSSLPSRRGIRTVPLPPFPLTPTQPPPAAPRLPTISRLCINNILLITWDRRFVNPWTTSHSHFLRQLYFAPFEPKVPGPLTKEETDYVDFFAKWWRESLPWPEMRDPYRVFPHPFDVESEQSRWRERVEETARRQKRRIAFKTGELEDFGKRVFMGRKKFRSR</sequence>
<evidence type="ECO:0000256" key="1">
    <source>
        <dbReference type="SAM" id="MobiDB-lite"/>
    </source>
</evidence>
<name>A0A6A6YJ67_9PEZI</name>
<organism evidence="2">
    <name type="scientific">Mytilinidion resinicola</name>
    <dbReference type="NCBI Taxonomy" id="574789"/>
    <lineage>
        <taxon>Eukaryota</taxon>
        <taxon>Fungi</taxon>
        <taxon>Dikarya</taxon>
        <taxon>Ascomycota</taxon>
        <taxon>Pezizomycotina</taxon>
        <taxon>Dothideomycetes</taxon>
        <taxon>Pleosporomycetidae</taxon>
        <taxon>Mytilinidiales</taxon>
        <taxon>Mytilinidiaceae</taxon>
        <taxon>Mytilinidion</taxon>
    </lineage>
</organism>
<protein>
    <submittedName>
        <fullName evidence="2 4">Uncharacterized protein</fullName>
    </submittedName>
</protein>
<reference evidence="4" key="3">
    <citation type="submission" date="2025-04" db="UniProtKB">
        <authorList>
            <consortium name="RefSeq"/>
        </authorList>
    </citation>
    <scope>IDENTIFICATION</scope>
    <source>
        <strain evidence="4">CBS 304.34</strain>
    </source>
</reference>
<proteinExistence type="predicted"/>
<feature type="compositionally biased region" description="Pro residues" evidence="1">
    <location>
        <begin position="21"/>
        <end position="35"/>
    </location>
</feature>
<dbReference type="AlphaFoldDB" id="A0A6A6YJ67"/>
<evidence type="ECO:0000313" key="2">
    <source>
        <dbReference type="EMBL" id="KAF2808598.1"/>
    </source>
</evidence>
<dbReference type="EMBL" id="MU003703">
    <property type="protein sequence ID" value="KAF2808598.1"/>
    <property type="molecule type" value="Genomic_DNA"/>
</dbReference>
<gene>
    <name evidence="2 4" type="ORF">BDZ99DRAFT_464452</name>
</gene>